<dbReference type="InterPro" id="IPR029056">
    <property type="entry name" value="Ribokinase-like"/>
</dbReference>
<dbReference type="PANTHER" id="PTHR43085:SF6">
    <property type="entry name" value="FRUCTOKINASE-5-RELATED"/>
    <property type="match status" value="1"/>
</dbReference>
<dbReference type="Proteomes" id="UP001227230">
    <property type="component" value="Chromosome 18"/>
</dbReference>
<dbReference type="InterPro" id="IPR050306">
    <property type="entry name" value="PfkB_Carbo_kinase"/>
</dbReference>
<keyword evidence="3" id="KW-0418">Kinase</keyword>
<dbReference type="PANTHER" id="PTHR43085">
    <property type="entry name" value="HEXOKINASE FAMILY MEMBER"/>
    <property type="match status" value="1"/>
</dbReference>
<evidence type="ECO:0000256" key="1">
    <source>
        <dbReference type="ARBA" id="ARBA00010688"/>
    </source>
</evidence>
<gene>
    <name evidence="5" type="ORF">VitviT2T_029303</name>
</gene>
<keyword evidence="2" id="KW-0808">Transferase</keyword>
<evidence type="ECO:0000256" key="2">
    <source>
        <dbReference type="ARBA" id="ARBA00022679"/>
    </source>
</evidence>
<feature type="domain" description="Carbohydrate kinase PfkB" evidence="4">
    <location>
        <begin position="41"/>
        <end position="346"/>
    </location>
</feature>
<dbReference type="PROSITE" id="PS00583">
    <property type="entry name" value="PFKB_KINASES_1"/>
    <property type="match status" value="1"/>
</dbReference>
<dbReference type="InterPro" id="IPR002173">
    <property type="entry name" value="Carboh/pur_kinase_PfkB_CS"/>
</dbReference>
<dbReference type="InterPro" id="IPR011611">
    <property type="entry name" value="PfkB_dom"/>
</dbReference>
<dbReference type="CDD" id="cd01167">
    <property type="entry name" value="bac_FRK"/>
    <property type="match status" value="1"/>
</dbReference>
<reference evidence="5 6" key="1">
    <citation type="journal article" date="2023" name="Hortic Res">
        <title>The complete reference genome for grapevine (Vitis vinifera L.) genetics and breeding.</title>
        <authorList>
            <person name="Shi X."/>
            <person name="Cao S."/>
            <person name="Wang X."/>
            <person name="Huang S."/>
            <person name="Wang Y."/>
            <person name="Liu Z."/>
            <person name="Liu W."/>
            <person name="Leng X."/>
            <person name="Peng Y."/>
            <person name="Wang N."/>
            <person name="Wang Y."/>
            <person name="Ma Z."/>
            <person name="Xu X."/>
            <person name="Zhang F."/>
            <person name="Xue H."/>
            <person name="Zhong H."/>
            <person name="Wang Y."/>
            <person name="Zhang K."/>
            <person name="Velt A."/>
            <person name="Avia K."/>
            <person name="Holtgrawe D."/>
            <person name="Grimplet J."/>
            <person name="Matus J.T."/>
            <person name="Ware D."/>
            <person name="Wu X."/>
            <person name="Wang H."/>
            <person name="Liu C."/>
            <person name="Fang Y."/>
            <person name="Rustenholz C."/>
            <person name="Cheng Z."/>
            <person name="Xiao H."/>
            <person name="Zhou Y."/>
        </authorList>
    </citation>
    <scope>NUCLEOTIDE SEQUENCE [LARGE SCALE GENOMIC DNA]</scope>
    <source>
        <strain evidence="6">cv. Pinot noir / PN40024</strain>
        <tissue evidence="5">Leaf</tissue>
    </source>
</reference>
<organism evidence="5 6">
    <name type="scientific">Vitis vinifera</name>
    <name type="common">Grape</name>
    <dbReference type="NCBI Taxonomy" id="29760"/>
    <lineage>
        <taxon>Eukaryota</taxon>
        <taxon>Viridiplantae</taxon>
        <taxon>Streptophyta</taxon>
        <taxon>Embryophyta</taxon>
        <taxon>Tracheophyta</taxon>
        <taxon>Spermatophyta</taxon>
        <taxon>Magnoliopsida</taxon>
        <taxon>eudicotyledons</taxon>
        <taxon>Gunneridae</taxon>
        <taxon>Pentapetalae</taxon>
        <taxon>rosids</taxon>
        <taxon>Vitales</taxon>
        <taxon>Vitaceae</taxon>
        <taxon>Viteae</taxon>
        <taxon>Vitis</taxon>
    </lineage>
</organism>
<dbReference type="EMBL" id="CP126665">
    <property type="protein sequence ID" value="WKA11847.1"/>
    <property type="molecule type" value="Genomic_DNA"/>
</dbReference>
<dbReference type="Pfam" id="PF00294">
    <property type="entry name" value="PfkB"/>
    <property type="match status" value="1"/>
</dbReference>
<dbReference type="Gene3D" id="3.40.1190.20">
    <property type="match status" value="1"/>
</dbReference>
<sequence>MVIHLLILYINSRKKNSNTIVEKKRESFTLEKMTITSKSPLVVAFGEMLIDFVPDSAGVSLAESTGFLKAPGGAPANVACAITKLGGNSAFIGKVGDDEFGHMLVDILKKNGVNSEGVCFDAHARTALAFVTLKKNGEREFMFYRNPSADMLLTESELNMGLIKQAKIFHYGSISLISEPCRSAHMAAMKAAKEAGILLSYDPNVRLPLWPSAQAAIDGIKSIWNHADFIKVSDDEVGFLTQGDAEKEDVVLSLWHDNLKLLVVTDGEKGCRYFTKGFKGRVEGFSVQTVDTTGAGDAFVGALLVSIAQDPSIFQDEGKLKEALKYANACGAICTTQKGAIPALPTNSDALDLVNKSKAK</sequence>
<name>A0ABY9DWX5_VITVI</name>
<protein>
    <recommendedName>
        <fullName evidence="4">Carbohydrate kinase PfkB domain-containing protein</fullName>
    </recommendedName>
</protein>
<proteinExistence type="inferred from homology"/>
<comment type="similarity">
    <text evidence="1">Belongs to the carbohydrate kinase PfkB family.</text>
</comment>
<dbReference type="SUPFAM" id="SSF53613">
    <property type="entry name" value="Ribokinase-like"/>
    <property type="match status" value="1"/>
</dbReference>
<evidence type="ECO:0000259" key="4">
    <source>
        <dbReference type="Pfam" id="PF00294"/>
    </source>
</evidence>
<dbReference type="PROSITE" id="PS00584">
    <property type="entry name" value="PFKB_KINASES_2"/>
    <property type="match status" value="1"/>
</dbReference>
<accession>A0ABY9DWX5</accession>
<evidence type="ECO:0000256" key="3">
    <source>
        <dbReference type="ARBA" id="ARBA00022777"/>
    </source>
</evidence>
<keyword evidence="6" id="KW-1185">Reference proteome</keyword>
<evidence type="ECO:0000313" key="5">
    <source>
        <dbReference type="EMBL" id="WKA11847.1"/>
    </source>
</evidence>
<evidence type="ECO:0000313" key="6">
    <source>
        <dbReference type="Proteomes" id="UP001227230"/>
    </source>
</evidence>